<evidence type="ECO:0000256" key="6">
    <source>
        <dbReference type="ARBA" id="ARBA00022801"/>
    </source>
</evidence>
<dbReference type="FunFam" id="3.10.20.90:FF:000050">
    <property type="entry name" value="Ubiquitin carboxyl-terminal hydrolase 13"/>
    <property type="match status" value="1"/>
</dbReference>
<dbReference type="Pfam" id="PF22486">
    <property type="entry name" value="MATH_2"/>
    <property type="match status" value="1"/>
</dbReference>
<dbReference type="GO" id="GO:0006508">
    <property type="term" value="P:proteolysis"/>
    <property type="evidence" value="ECO:0007669"/>
    <property type="project" value="UniProtKB-KW"/>
</dbReference>
<dbReference type="InterPro" id="IPR029346">
    <property type="entry name" value="USP_C"/>
</dbReference>
<evidence type="ECO:0000313" key="12">
    <source>
        <dbReference type="Proteomes" id="UP000054558"/>
    </source>
</evidence>
<dbReference type="SMART" id="SM00061">
    <property type="entry name" value="MATH"/>
    <property type="match status" value="1"/>
</dbReference>
<keyword evidence="6 11" id="KW-0378">Hydrolase</keyword>
<dbReference type="CDD" id="cd02659">
    <property type="entry name" value="peptidase_C19C"/>
    <property type="match status" value="1"/>
</dbReference>
<dbReference type="PANTHER" id="PTHR24006">
    <property type="entry name" value="UBIQUITIN CARBOXYL-TERMINAL HYDROLASE"/>
    <property type="match status" value="1"/>
</dbReference>
<dbReference type="SUPFAM" id="SSF49599">
    <property type="entry name" value="TRAF domain-like"/>
    <property type="match status" value="1"/>
</dbReference>
<dbReference type="FunFam" id="2.60.210.10:FF:000005">
    <property type="entry name" value="Ubiquitin carboxyl-terminal hydrolase 13"/>
    <property type="match status" value="1"/>
</dbReference>
<dbReference type="EMBL" id="DF237128">
    <property type="protein sequence ID" value="GAQ84171.1"/>
    <property type="molecule type" value="Genomic_DNA"/>
</dbReference>
<comment type="catalytic activity">
    <reaction evidence="1">
        <text>Thiol-dependent hydrolysis of ester, thioester, amide, peptide and isopeptide bonds formed by the C-terminal Gly of ubiquitin (a 76-residue protein attached to proteins as an intracellular targeting signal).</text>
        <dbReference type="EC" id="3.4.19.12"/>
    </reaction>
</comment>
<dbReference type="InterPro" id="IPR028889">
    <property type="entry name" value="USP"/>
</dbReference>
<dbReference type="Pfam" id="PF12436">
    <property type="entry name" value="USP7_ICP0_bdg"/>
    <property type="match status" value="1"/>
</dbReference>
<keyword evidence="5" id="KW-0833">Ubl conjugation pathway</keyword>
<dbReference type="AlphaFoldDB" id="A0A1Y1I4S7"/>
<dbReference type="PROSITE" id="PS00973">
    <property type="entry name" value="USP_2"/>
    <property type="match status" value="1"/>
</dbReference>
<evidence type="ECO:0000313" key="11">
    <source>
        <dbReference type="EMBL" id="GAQ84171.1"/>
    </source>
</evidence>
<dbReference type="OrthoDB" id="289038at2759"/>
<evidence type="ECO:0000256" key="7">
    <source>
        <dbReference type="ARBA" id="ARBA00022807"/>
    </source>
</evidence>
<dbReference type="GO" id="GO:0005634">
    <property type="term" value="C:nucleus"/>
    <property type="evidence" value="ECO:0000318"/>
    <property type="project" value="GO_Central"/>
</dbReference>
<dbReference type="Pfam" id="PF00443">
    <property type="entry name" value="UCH"/>
    <property type="match status" value="1"/>
</dbReference>
<dbReference type="OMA" id="HTAHHRF"/>
<evidence type="ECO:0000256" key="2">
    <source>
        <dbReference type="ARBA" id="ARBA00009085"/>
    </source>
</evidence>
<evidence type="ECO:0000259" key="9">
    <source>
        <dbReference type="PROSITE" id="PS50144"/>
    </source>
</evidence>
<dbReference type="InterPro" id="IPR018200">
    <property type="entry name" value="USP_CS"/>
</dbReference>
<keyword evidence="12" id="KW-1185">Reference proteome</keyword>
<evidence type="ECO:0000256" key="3">
    <source>
        <dbReference type="ARBA" id="ARBA00012759"/>
    </source>
</evidence>
<dbReference type="GO" id="GO:0005829">
    <property type="term" value="C:cytosol"/>
    <property type="evidence" value="ECO:0000318"/>
    <property type="project" value="GO_Central"/>
</dbReference>
<dbReference type="Gene3D" id="2.60.210.10">
    <property type="entry name" value="Apoptosis, Tumor Necrosis Factor Receptor Associated Protein 2, Chain A"/>
    <property type="match status" value="1"/>
</dbReference>
<feature type="domain" description="USP" evidence="10">
    <location>
        <begin position="216"/>
        <end position="540"/>
    </location>
</feature>
<dbReference type="GO" id="GO:0004843">
    <property type="term" value="F:cysteine-type deubiquitinase activity"/>
    <property type="evidence" value="ECO:0000318"/>
    <property type="project" value="GO_Central"/>
</dbReference>
<dbReference type="InterPro" id="IPR038765">
    <property type="entry name" value="Papain-like_cys_pep_sf"/>
</dbReference>
<comment type="similarity">
    <text evidence="2">Belongs to the peptidase C19 family.</text>
</comment>
<organism evidence="11 12">
    <name type="scientific">Klebsormidium nitens</name>
    <name type="common">Green alga</name>
    <name type="synonym">Ulothrix nitens</name>
    <dbReference type="NCBI Taxonomy" id="105231"/>
    <lineage>
        <taxon>Eukaryota</taxon>
        <taxon>Viridiplantae</taxon>
        <taxon>Streptophyta</taxon>
        <taxon>Klebsormidiophyceae</taxon>
        <taxon>Klebsormidiales</taxon>
        <taxon>Klebsormidiaceae</taxon>
        <taxon>Klebsormidium</taxon>
    </lineage>
</organism>
<dbReference type="CDD" id="cd00121">
    <property type="entry name" value="MATH"/>
    <property type="match status" value="1"/>
</dbReference>
<dbReference type="PROSITE" id="PS00972">
    <property type="entry name" value="USP_1"/>
    <property type="match status" value="1"/>
</dbReference>
<feature type="domain" description="MATH" evidence="9">
    <location>
        <begin position="71"/>
        <end position="196"/>
    </location>
</feature>
<dbReference type="InterPro" id="IPR050164">
    <property type="entry name" value="Peptidase_C19"/>
</dbReference>
<dbReference type="InterPro" id="IPR001394">
    <property type="entry name" value="Peptidase_C19_UCH"/>
</dbReference>
<reference evidence="11 12" key="1">
    <citation type="journal article" date="2014" name="Nat. Commun.">
        <title>Klebsormidium flaccidum genome reveals primary factors for plant terrestrial adaptation.</title>
        <authorList>
            <person name="Hori K."/>
            <person name="Maruyama F."/>
            <person name="Fujisawa T."/>
            <person name="Togashi T."/>
            <person name="Yamamoto N."/>
            <person name="Seo M."/>
            <person name="Sato S."/>
            <person name="Yamada T."/>
            <person name="Mori H."/>
            <person name="Tajima N."/>
            <person name="Moriyama T."/>
            <person name="Ikeuchi M."/>
            <person name="Watanabe M."/>
            <person name="Wada H."/>
            <person name="Kobayashi K."/>
            <person name="Saito M."/>
            <person name="Masuda T."/>
            <person name="Sasaki-Sekimoto Y."/>
            <person name="Mashiguchi K."/>
            <person name="Awai K."/>
            <person name="Shimojima M."/>
            <person name="Masuda S."/>
            <person name="Iwai M."/>
            <person name="Nobusawa T."/>
            <person name="Narise T."/>
            <person name="Kondo S."/>
            <person name="Saito H."/>
            <person name="Sato R."/>
            <person name="Murakawa M."/>
            <person name="Ihara Y."/>
            <person name="Oshima-Yamada Y."/>
            <person name="Ohtaka K."/>
            <person name="Satoh M."/>
            <person name="Sonobe K."/>
            <person name="Ishii M."/>
            <person name="Ohtani R."/>
            <person name="Kanamori-Sato M."/>
            <person name="Honoki R."/>
            <person name="Miyazaki D."/>
            <person name="Mochizuki H."/>
            <person name="Umetsu J."/>
            <person name="Higashi K."/>
            <person name="Shibata D."/>
            <person name="Kamiya Y."/>
            <person name="Sato N."/>
            <person name="Nakamura Y."/>
            <person name="Tabata S."/>
            <person name="Ida S."/>
            <person name="Kurokawa K."/>
            <person name="Ohta H."/>
        </authorList>
    </citation>
    <scope>NUCLEOTIDE SEQUENCE [LARGE SCALE GENOMIC DNA]</scope>
    <source>
        <strain evidence="11 12">NIES-2285</strain>
    </source>
</reference>
<dbReference type="GO" id="GO:0031647">
    <property type="term" value="P:regulation of protein stability"/>
    <property type="evidence" value="ECO:0000318"/>
    <property type="project" value="GO_Central"/>
</dbReference>
<dbReference type="Gene3D" id="3.90.70.10">
    <property type="entry name" value="Cysteine proteinases"/>
    <property type="match status" value="1"/>
</dbReference>
<evidence type="ECO:0000259" key="10">
    <source>
        <dbReference type="PROSITE" id="PS50235"/>
    </source>
</evidence>
<dbReference type="Pfam" id="PF14533">
    <property type="entry name" value="USP7_C2"/>
    <property type="match status" value="1"/>
</dbReference>
<keyword evidence="7" id="KW-0788">Thiol protease</keyword>
<keyword evidence="4" id="KW-0645">Protease</keyword>
<dbReference type="Gene3D" id="3.10.20.90">
    <property type="entry name" value="Phosphatidylinositol 3-kinase Catalytic Subunit, Chain A, domain 1"/>
    <property type="match status" value="2"/>
</dbReference>
<dbReference type="GO" id="GO:0016579">
    <property type="term" value="P:protein deubiquitination"/>
    <property type="evidence" value="ECO:0007669"/>
    <property type="project" value="InterPro"/>
</dbReference>
<dbReference type="SUPFAM" id="SSF54001">
    <property type="entry name" value="Cysteine proteinases"/>
    <property type="match status" value="1"/>
</dbReference>
<dbReference type="PROSITE" id="PS50235">
    <property type="entry name" value="USP_3"/>
    <property type="match status" value="1"/>
</dbReference>
<dbReference type="InterPro" id="IPR008974">
    <property type="entry name" value="TRAF-like"/>
</dbReference>
<gene>
    <name evidence="11" type="ORF">KFL_001790090</name>
</gene>
<proteinExistence type="inferred from homology"/>
<dbReference type="PROSITE" id="PS50144">
    <property type="entry name" value="MATH"/>
    <property type="match status" value="1"/>
</dbReference>
<dbReference type="FunFam" id="3.90.70.10:FF:000044">
    <property type="entry name" value="Ubiquitin carboxyl-terminal hydrolase 13"/>
    <property type="match status" value="1"/>
</dbReference>
<feature type="region of interest" description="Disordered" evidence="8">
    <location>
        <begin position="1"/>
        <end position="43"/>
    </location>
</feature>
<dbReference type="STRING" id="105231.A0A1Y1I4S7"/>
<dbReference type="InterPro" id="IPR002083">
    <property type="entry name" value="MATH/TRAF_dom"/>
</dbReference>
<evidence type="ECO:0000256" key="4">
    <source>
        <dbReference type="ARBA" id="ARBA00022670"/>
    </source>
</evidence>
<protein>
    <recommendedName>
        <fullName evidence="3">ubiquitinyl hydrolase 1</fullName>
        <ecNumber evidence="3">3.4.19.12</ecNumber>
    </recommendedName>
</protein>
<accession>A0A1Y1I4S7</accession>
<evidence type="ECO:0000256" key="8">
    <source>
        <dbReference type="SAM" id="MobiDB-lite"/>
    </source>
</evidence>
<name>A0A1Y1I4S7_KLENI</name>
<dbReference type="InterPro" id="IPR024729">
    <property type="entry name" value="USP7_ICP0-binding_dom"/>
</dbReference>
<dbReference type="Proteomes" id="UP000054558">
    <property type="component" value="Unassembled WGS sequence"/>
</dbReference>
<dbReference type="EC" id="3.4.19.12" evidence="3"/>
<sequence length="1134" mass="130351">MTRISPPEAPLAQDGDADEAMDPYSRVMDIPMPDAADGTEAPDATSPMEVIQAGDGVPTVANKDEDEDSLTGSFTWKIESFSKAVGPKLYSDPFTVGGYHWRVLIFPRGNNSDNLSLYLDVPEAAKLPYAWQRHAKFNLKVINQVDEEKTIRKETDHMFCDKASDWGFTSFMPLADLVDPAAGFLHDDVVVVRADVQVKKVVDYWNWDSKKETGFVGLKNQGATCYMNSLLQTLYHIPYFRKSVYHMPTTENDSAASSIPLALQRLFYKLQFKDTSVSTKDLTTSFGWGPTESFEQHDVQELNRILCENLEEKMKGTAVEGTIQHLFEGHQLSFIDCINVDYKSERKEAFLDLQLDVRGCKNVYESFDKYVEVEILAKENSYQAESFGLQEARKGVKFVDFPPVLQLQLKRFDFDYERGIMTKNNDRYEFPAELDLDRDDYKYLTEDADRSVRNKYLLHSVLVHSGGIHGGHYYAFIRPQLRSNQWFKFDDERVTKESAKKAVEEQYGGEEELPSHGLGNPPSFKFTKFSNAYMLVYIRVSDIENIMCDVTKDDVAEHLQLRAAKEEEEKAIKKKNKAEEHMYTLIKVATEEDIRAQIGTTTHFDLVNYDSIKVHRVKKQTPFQDFKAQIAEELGIPVALQRYWVWAKRQNKTNRPNRPLTAVEEAQTVQQLKDSHMKMPLTELRLFLEAPVLREDLKQLPQALPERTKEDILMFFKLYDPEKETLQYVGSLYVRLSSRPTEVMGRINRLAGFPEDQPIKLFEEIKFDPNVMCEAIDKKLTFKGSQLEDGDIICFQKAAPLGVESRHRFPEVPAFMENVVNRQVVHFRKLEKPSAPDFDLELSKQHSYLDVISALAAHIGLDDPAKLRLSQHNVHTHMPRVAPFKYATNDKLYDMLRGNTSYSDILYYEVLDIPLPDLEKLKTLNVVFANSKVEEVASHQIRIPRTGTVSDLLVELRKKVELSRPDAELRVVEVIMSKIFKILPPGDPVDKISDQYWKIRAEEVPEEELQAGPQDRLLHVYHFRRDKLNKDQAILFGNPFLLVVREEETMGEVKARIKAKLGVKDEDFETWKFAYVNNKASPVYYEDQDLVLGRFPRAGSIFEAPFLGMEHADTGPKRAHVMNSIRERPVKIYN</sequence>
<dbReference type="PANTHER" id="PTHR24006:SF644">
    <property type="entry name" value="UBIQUITIN CARBOXYL-TERMINAL HYDROLASE 7"/>
    <property type="match status" value="1"/>
</dbReference>
<evidence type="ECO:0000256" key="5">
    <source>
        <dbReference type="ARBA" id="ARBA00022786"/>
    </source>
</evidence>
<evidence type="ECO:0000256" key="1">
    <source>
        <dbReference type="ARBA" id="ARBA00000707"/>
    </source>
</evidence>